<evidence type="ECO:0000313" key="1">
    <source>
        <dbReference type="EMBL" id="EFA85820.1"/>
    </source>
</evidence>
<dbReference type="AlphaFoldDB" id="D3AXZ3"/>
<reference evidence="1 2" key="1">
    <citation type="journal article" date="2011" name="Genome Res.">
        <title>Phylogeny-wide analysis of social amoeba genomes highlights ancient origins for complex intercellular communication.</title>
        <authorList>
            <person name="Heidel A.J."/>
            <person name="Lawal H.M."/>
            <person name="Felder M."/>
            <person name="Schilde C."/>
            <person name="Helps N.R."/>
            <person name="Tunggal B."/>
            <person name="Rivero F."/>
            <person name="John U."/>
            <person name="Schleicher M."/>
            <person name="Eichinger L."/>
            <person name="Platzer M."/>
            <person name="Noegel A.A."/>
            <person name="Schaap P."/>
            <person name="Gloeckner G."/>
        </authorList>
    </citation>
    <scope>NUCLEOTIDE SEQUENCE [LARGE SCALE GENOMIC DNA]</scope>
    <source>
        <strain evidence="2">ATCC 26659 / Pp 5 / PN500</strain>
    </source>
</reference>
<evidence type="ECO:0000313" key="2">
    <source>
        <dbReference type="Proteomes" id="UP000001396"/>
    </source>
</evidence>
<proteinExistence type="predicted"/>
<keyword evidence="2" id="KW-1185">Reference proteome</keyword>
<sequence>MYFGKYFLEKCECKKYSFHDTQNKSKNSRSLAPSFNNFIQGVLNSVKSDSDSNTKPVKSILYKDYSKLSERSGNKCKVLNLITTSVNILTMSEESSKSMKMYSKERDADGKRFFELVPIKNLALGNINTCFTDYLEKSKVDQVKYPLMGRSSFYSFVPDEMLN</sequence>
<dbReference type="GeneID" id="31356581"/>
<dbReference type="EMBL" id="ADBJ01000004">
    <property type="protein sequence ID" value="EFA85820.1"/>
    <property type="molecule type" value="Genomic_DNA"/>
</dbReference>
<dbReference type="Proteomes" id="UP000001396">
    <property type="component" value="Unassembled WGS sequence"/>
</dbReference>
<gene>
    <name evidence="1" type="ORF">PPL_01051</name>
</gene>
<dbReference type="RefSeq" id="XP_020437926.1">
    <property type="nucleotide sequence ID" value="XM_020572068.1"/>
</dbReference>
<protein>
    <submittedName>
        <fullName evidence="1">Uncharacterized protein</fullName>
    </submittedName>
</protein>
<name>D3AXZ3_HETP5</name>
<comment type="caution">
    <text evidence="1">The sequence shown here is derived from an EMBL/GenBank/DDBJ whole genome shotgun (WGS) entry which is preliminary data.</text>
</comment>
<accession>D3AXZ3</accession>
<dbReference type="InParanoid" id="D3AXZ3"/>
<organism evidence="1 2">
    <name type="scientific">Heterostelium pallidum (strain ATCC 26659 / Pp 5 / PN500)</name>
    <name type="common">Cellular slime mold</name>
    <name type="synonym">Polysphondylium pallidum</name>
    <dbReference type="NCBI Taxonomy" id="670386"/>
    <lineage>
        <taxon>Eukaryota</taxon>
        <taxon>Amoebozoa</taxon>
        <taxon>Evosea</taxon>
        <taxon>Eumycetozoa</taxon>
        <taxon>Dictyostelia</taxon>
        <taxon>Acytosteliales</taxon>
        <taxon>Acytosteliaceae</taxon>
        <taxon>Heterostelium</taxon>
    </lineage>
</organism>